<feature type="transmembrane region" description="Helical" evidence="1">
    <location>
        <begin position="461"/>
        <end position="480"/>
    </location>
</feature>
<keyword evidence="1" id="KW-1133">Transmembrane helix</keyword>
<feature type="transmembrane region" description="Helical" evidence="1">
    <location>
        <begin position="522"/>
        <end position="543"/>
    </location>
</feature>
<dbReference type="RefSeq" id="WP_045315062.1">
    <property type="nucleotide sequence ID" value="NZ_JYJG01000255.1"/>
</dbReference>
<feature type="transmembrane region" description="Helical" evidence="1">
    <location>
        <begin position="169"/>
        <end position="194"/>
    </location>
</feature>
<dbReference type="SUPFAM" id="SSF52200">
    <property type="entry name" value="Toll/Interleukin receptor TIR domain"/>
    <property type="match status" value="1"/>
</dbReference>
<feature type="transmembrane region" description="Helical" evidence="1">
    <location>
        <begin position="206"/>
        <end position="223"/>
    </location>
</feature>
<evidence type="ECO:0000256" key="1">
    <source>
        <dbReference type="SAM" id="Phobius"/>
    </source>
</evidence>
<name>A0A0F0GS63_LENAE</name>
<dbReference type="AlphaFoldDB" id="A0A0F0GS63"/>
<keyword evidence="4" id="KW-1185">Reference proteome</keyword>
<sequence>MRIFVSYSRRDFHAAEALTSVLTGTGAQVWFDVEQLRPRTDWETSINTAIDRADAVVVVASPAAMASKWVTGEWRRALSQGKPVHVALVHDTALPPELTSRYDLRGRFFAEAQRLAEGVEPRGKRRFPLSPQLGLLWLSLVFCTLVLALGATLGWAISQVYVPVHAGMARLAFALALTNALSAAGLVALMIRLARRKISPWSLREGFSATLFALVFALIETLIAGSPKWPYLVAGAVALACRVLVSRSRTVHLEMPTGKGDDRIRGRLKGLRLGRRRRQFGRLWDTYHPRFVALRELTPGVGAAASYWVWCHEDDMPIAQLIARTCDSAGFAQDQTEPGLAFIVVSNRTTAQFIRSAHEVFGDRAVFVLATSVRLEEDDAELRRHQWLDFREQEPEGLYELLRTVVSAQPAERGVVTVPMNVDRFRAPQYITGYLLFSRLLLGLTIAPVLGLAVARSPLTALPLAIVTGLLALVVVNLVRRTATRSLTAGGWAVRTVLAALLFIAWAFMAPLIPHIPPVNRLFVLFFGLLGFFGRMKILTGLWLPPERKQEVVLASAPVQPSVYSFAIPMGALVLAAGYYFAASA</sequence>
<feature type="transmembrane region" description="Helical" evidence="1">
    <location>
        <begin position="434"/>
        <end position="455"/>
    </location>
</feature>
<dbReference type="InterPro" id="IPR035897">
    <property type="entry name" value="Toll_tir_struct_dom_sf"/>
</dbReference>
<dbReference type="PATRIC" id="fig|68170.10.peg.7861"/>
<feature type="domain" description="TIR" evidence="2">
    <location>
        <begin position="3"/>
        <end position="105"/>
    </location>
</feature>
<feature type="transmembrane region" description="Helical" evidence="1">
    <location>
        <begin position="229"/>
        <end position="245"/>
    </location>
</feature>
<organism evidence="3 4">
    <name type="scientific">Lentzea aerocolonigenes</name>
    <name type="common">Lechevalieria aerocolonigenes</name>
    <name type="synonym">Saccharothrix aerocolonigenes</name>
    <dbReference type="NCBI Taxonomy" id="68170"/>
    <lineage>
        <taxon>Bacteria</taxon>
        <taxon>Bacillati</taxon>
        <taxon>Actinomycetota</taxon>
        <taxon>Actinomycetes</taxon>
        <taxon>Pseudonocardiales</taxon>
        <taxon>Pseudonocardiaceae</taxon>
        <taxon>Lentzea</taxon>
    </lineage>
</organism>
<dbReference type="Gene3D" id="3.40.50.10140">
    <property type="entry name" value="Toll/interleukin-1 receptor homology (TIR) domain"/>
    <property type="match status" value="1"/>
</dbReference>
<proteinExistence type="predicted"/>
<evidence type="ECO:0000313" key="4">
    <source>
        <dbReference type="Proteomes" id="UP000033393"/>
    </source>
</evidence>
<feature type="transmembrane region" description="Helical" evidence="1">
    <location>
        <begin position="563"/>
        <end position="582"/>
    </location>
</feature>
<gene>
    <name evidence="3" type="ORF">UK23_30100</name>
</gene>
<dbReference type="EMBL" id="JYJG01000255">
    <property type="protein sequence ID" value="KJK44248.1"/>
    <property type="molecule type" value="Genomic_DNA"/>
</dbReference>
<comment type="caution">
    <text evidence="3">The sequence shown here is derived from an EMBL/GenBank/DDBJ whole genome shotgun (WGS) entry which is preliminary data.</text>
</comment>
<dbReference type="Proteomes" id="UP000033393">
    <property type="component" value="Unassembled WGS sequence"/>
</dbReference>
<dbReference type="Pfam" id="PF13676">
    <property type="entry name" value="TIR_2"/>
    <property type="match status" value="1"/>
</dbReference>
<feature type="transmembrane region" description="Helical" evidence="1">
    <location>
        <begin position="492"/>
        <end position="516"/>
    </location>
</feature>
<accession>A0A0F0GS63</accession>
<keyword evidence="1" id="KW-0472">Membrane</keyword>
<dbReference type="OrthoDB" id="3694098at2"/>
<feature type="transmembrane region" description="Helical" evidence="1">
    <location>
        <begin position="134"/>
        <end position="157"/>
    </location>
</feature>
<reference evidence="3 4" key="1">
    <citation type="submission" date="2015-02" db="EMBL/GenBank/DDBJ databases">
        <authorList>
            <person name="Ju K.-S."/>
            <person name="Doroghazi J.R."/>
            <person name="Metcalf W."/>
        </authorList>
    </citation>
    <scope>NUCLEOTIDE SEQUENCE [LARGE SCALE GENOMIC DNA]</scope>
    <source>
        <strain evidence="3 4">NRRL B-16140</strain>
    </source>
</reference>
<evidence type="ECO:0000313" key="3">
    <source>
        <dbReference type="EMBL" id="KJK44248.1"/>
    </source>
</evidence>
<protein>
    <recommendedName>
        <fullName evidence="2">TIR domain-containing protein</fullName>
    </recommendedName>
</protein>
<keyword evidence="1" id="KW-0812">Transmembrane</keyword>
<dbReference type="InterPro" id="IPR000157">
    <property type="entry name" value="TIR_dom"/>
</dbReference>
<evidence type="ECO:0000259" key="2">
    <source>
        <dbReference type="Pfam" id="PF13676"/>
    </source>
</evidence>
<dbReference type="GO" id="GO:0007165">
    <property type="term" value="P:signal transduction"/>
    <property type="evidence" value="ECO:0007669"/>
    <property type="project" value="InterPro"/>
</dbReference>